<evidence type="ECO:0000313" key="1">
    <source>
        <dbReference type="EMBL" id="CAI6092778.1"/>
    </source>
</evidence>
<proteinExistence type="predicted"/>
<evidence type="ECO:0000313" key="2">
    <source>
        <dbReference type="Proteomes" id="UP001160390"/>
    </source>
</evidence>
<accession>A0AA35Q1Y6</accession>
<feature type="non-terminal residue" evidence="1">
    <location>
        <position position="255"/>
    </location>
</feature>
<dbReference type="EMBL" id="CABFNP030001239">
    <property type="protein sequence ID" value="CAI6092778.1"/>
    <property type="molecule type" value="Genomic_DNA"/>
</dbReference>
<dbReference type="Proteomes" id="UP001160390">
    <property type="component" value="Unassembled WGS sequence"/>
</dbReference>
<reference evidence="1" key="1">
    <citation type="submission" date="2023-01" db="EMBL/GenBank/DDBJ databases">
        <authorList>
            <person name="Piombo E."/>
        </authorList>
    </citation>
    <scope>NUCLEOTIDE SEQUENCE</scope>
</reference>
<organism evidence="1 2">
    <name type="scientific">Clonostachys chloroleuca</name>
    <dbReference type="NCBI Taxonomy" id="1926264"/>
    <lineage>
        <taxon>Eukaryota</taxon>
        <taxon>Fungi</taxon>
        <taxon>Dikarya</taxon>
        <taxon>Ascomycota</taxon>
        <taxon>Pezizomycotina</taxon>
        <taxon>Sordariomycetes</taxon>
        <taxon>Hypocreomycetidae</taxon>
        <taxon>Hypocreales</taxon>
        <taxon>Bionectriaceae</taxon>
        <taxon>Clonostachys</taxon>
    </lineage>
</organism>
<sequence>MADRVGSRIVYHPNGKRDWGWVFSMHYLEDLPRRLILRVCFAPSLESIVVANQLRNLPAYGKALRNLRRAIAPGKTLTRTENVFDRGRDALCVTHSAAIANIIQQLRLPKSDDELHRGLLTDRYGTMALHFMNKGCNNFITEDPWGELVADTMASFIESEELRPYFKQSLITYNAIFRSARDLILRCQMVRSGSQDAEASAQLIRDLTGAENAQEKEYGELFRKSSDLGLIHEQHDPSLSLEILICPHSSAWLKP</sequence>
<dbReference type="AlphaFoldDB" id="A0AA35Q1Y6"/>
<protein>
    <submittedName>
        <fullName evidence="1">Uncharacterized protein</fullName>
    </submittedName>
</protein>
<name>A0AA35Q1Y6_9HYPO</name>
<comment type="caution">
    <text evidence="1">The sequence shown here is derived from an EMBL/GenBank/DDBJ whole genome shotgun (WGS) entry which is preliminary data.</text>
</comment>
<keyword evidence="2" id="KW-1185">Reference proteome</keyword>
<gene>
    <name evidence="1" type="ORF">CCHLO57077_00007255</name>
</gene>